<evidence type="ECO:0000313" key="7">
    <source>
        <dbReference type="Proteomes" id="UP000632222"/>
    </source>
</evidence>
<evidence type="ECO:0000256" key="2">
    <source>
        <dbReference type="ARBA" id="ARBA00022898"/>
    </source>
</evidence>
<reference evidence="7" key="1">
    <citation type="journal article" date="2019" name="Int. J. Syst. Evol. Microbiol.">
        <title>The Global Catalogue of Microorganisms (GCM) 10K type strain sequencing project: providing services to taxonomists for standard genome sequencing and annotation.</title>
        <authorList>
            <consortium name="The Broad Institute Genomics Platform"/>
            <consortium name="The Broad Institute Genome Sequencing Center for Infectious Disease"/>
            <person name="Wu L."/>
            <person name="Ma J."/>
        </authorList>
    </citation>
    <scope>NUCLEOTIDE SEQUENCE [LARGE SCALE GENOMIC DNA]</scope>
    <source>
        <strain evidence="7">JCM 14370</strain>
    </source>
</reference>
<dbReference type="EC" id="5.1.1.1" evidence="4"/>
<dbReference type="InterPro" id="IPR011079">
    <property type="entry name" value="Ala_racemase_C"/>
</dbReference>
<comment type="caution">
    <text evidence="6">The sequence shown here is derived from an EMBL/GenBank/DDBJ whole genome shotgun (WGS) entry which is preliminary data.</text>
</comment>
<comment type="cofactor">
    <cofactor evidence="1 4">
        <name>pyridoxal 5'-phosphate</name>
        <dbReference type="ChEBI" id="CHEBI:597326"/>
    </cofactor>
</comment>
<dbReference type="Proteomes" id="UP000632222">
    <property type="component" value="Unassembled WGS sequence"/>
</dbReference>
<comment type="catalytic activity">
    <reaction evidence="4">
        <text>L-alanine = D-alanine</text>
        <dbReference type="Rhea" id="RHEA:20249"/>
        <dbReference type="ChEBI" id="CHEBI:57416"/>
        <dbReference type="ChEBI" id="CHEBI:57972"/>
        <dbReference type="EC" id="5.1.1.1"/>
    </reaction>
</comment>
<evidence type="ECO:0000313" key="6">
    <source>
        <dbReference type="EMBL" id="GGJ23733.1"/>
    </source>
</evidence>
<feature type="binding site" evidence="4">
    <location>
        <position position="129"/>
    </location>
    <ligand>
        <name>substrate</name>
    </ligand>
</feature>
<dbReference type="SUPFAM" id="SSF51419">
    <property type="entry name" value="PLP-binding barrel"/>
    <property type="match status" value="1"/>
</dbReference>
<keyword evidence="7" id="KW-1185">Reference proteome</keyword>
<dbReference type="InterPro" id="IPR001608">
    <property type="entry name" value="Ala_racemase_N"/>
</dbReference>
<organism evidence="6 7">
    <name type="scientific">Deinococcus roseus</name>
    <dbReference type="NCBI Taxonomy" id="392414"/>
    <lineage>
        <taxon>Bacteria</taxon>
        <taxon>Thermotogati</taxon>
        <taxon>Deinococcota</taxon>
        <taxon>Deinococci</taxon>
        <taxon>Deinococcales</taxon>
        <taxon>Deinococcaceae</taxon>
        <taxon>Deinococcus</taxon>
    </lineage>
</organism>
<dbReference type="InterPro" id="IPR000821">
    <property type="entry name" value="Ala_racemase"/>
</dbReference>
<dbReference type="PANTHER" id="PTHR30511">
    <property type="entry name" value="ALANINE RACEMASE"/>
    <property type="match status" value="1"/>
</dbReference>
<dbReference type="EMBL" id="BMOD01000002">
    <property type="protein sequence ID" value="GGJ23733.1"/>
    <property type="molecule type" value="Genomic_DNA"/>
</dbReference>
<evidence type="ECO:0000256" key="3">
    <source>
        <dbReference type="ARBA" id="ARBA00023235"/>
    </source>
</evidence>
<dbReference type="Pfam" id="PF01168">
    <property type="entry name" value="Ala_racemase_N"/>
    <property type="match status" value="1"/>
</dbReference>
<dbReference type="PRINTS" id="PR00992">
    <property type="entry name" value="ALARACEMASE"/>
</dbReference>
<dbReference type="InterPro" id="IPR009006">
    <property type="entry name" value="Ala_racemase/Decarboxylase_C"/>
</dbReference>
<feature type="binding site" evidence="4">
    <location>
        <position position="304"/>
    </location>
    <ligand>
        <name>substrate</name>
    </ligand>
</feature>
<comment type="function">
    <text evidence="4">Catalyzes the interconversion of L-alanine and D-alanine. May also act on other amino acids.</text>
</comment>
<dbReference type="PANTHER" id="PTHR30511:SF0">
    <property type="entry name" value="ALANINE RACEMASE, CATABOLIC-RELATED"/>
    <property type="match status" value="1"/>
</dbReference>
<feature type="active site" description="Proton acceptor; specific for D-alanine" evidence="4">
    <location>
        <position position="38"/>
    </location>
</feature>
<evidence type="ECO:0000256" key="4">
    <source>
        <dbReference type="HAMAP-Rule" id="MF_01201"/>
    </source>
</evidence>
<dbReference type="SMART" id="SM01005">
    <property type="entry name" value="Ala_racemase_C"/>
    <property type="match status" value="1"/>
</dbReference>
<dbReference type="Gene3D" id="2.40.37.10">
    <property type="entry name" value="Lyase, Ornithine Decarboxylase, Chain A, domain 1"/>
    <property type="match status" value="1"/>
</dbReference>
<evidence type="ECO:0000259" key="5">
    <source>
        <dbReference type="SMART" id="SM01005"/>
    </source>
</evidence>
<dbReference type="Pfam" id="PF00842">
    <property type="entry name" value="Ala_racemase_C"/>
    <property type="match status" value="1"/>
</dbReference>
<dbReference type="HAMAP" id="MF_01201">
    <property type="entry name" value="Ala_racemase"/>
    <property type="match status" value="1"/>
</dbReference>
<gene>
    <name evidence="6" type="primary">alr</name>
    <name evidence="6" type="ORF">GCM10008938_07400</name>
</gene>
<dbReference type="Gene3D" id="3.20.20.10">
    <property type="entry name" value="Alanine racemase"/>
    <property type="match status" value="1"/>
</dbReference>
<keyword evidence="3 4" id="KW-0413">Isomerase</keyword>
<accession>A0ABQ2CWF6</accession>
<comment type="pathway">
    <text evidence="4">Amino-acid biosynthesis; D-alanine biosynthesis; D-alanine from L-alanine: step 1/1.</text>
</comment>
<evidence type="ECO:0000256" key="1">
    <source>
        <dbReference type="ARBA" id="ARBA00001933"/>
    </source>
</evidence>
<proteinExistence type="inferred from homology"/>
<feature type="modified residue" description="N6-(pyridoxal phosphate)lysine" evidence="4">
    <location>
        <position position="38"/>
    </location>
</feature>
<dbReference type="InterPro" id="IPR029066">
    <property type="entry name" value="PLP-binding_barrel"/>
</dbReference>
<protein>
    <recommendedName>
        <fullName evidence="4">Alanine racemase</fullName>
        <ecNumber evidence="4">5.1.1.1</ecNumber>
    </recommendedName>
</protein>
<comment type="similarity">
    <text evidence="4">Belongs to the alanine racemase family.</text>
</comment>
<dbReference type="CDD" id="cd00430">
    <property type="entry name" value="PLPDE_III_AR"/>
    <property type="match status" value="1"/>
</dbReference>
<keyword evidence="2 4" id="KW-0663">Pyridoxal phosphate</keyword>
<feature type="active site" description="Proton acceptor; specific for L-alanine" evidence="4">
    <location>
        <position position="256"/>
    </location>
</feature>
<name>A0ABQ2CWF6_9DEIO</name>
<feature type="domain" description="Alanine racemase C-terminal" evidence="5">
    <location>
        <begin position="235"/>
        <end position="360"/>
    </location>
</feature>
<dbReference type="NCBIfam" id="TIGR00492">
    <property type="entry name" value="alr"/>
    <property type="match status" value="1"/>
</dbReference>
<dbReference type="SUPFAM" id="SSF50621">
    <property type="entry name" value="Alanine racemase C-terminal domain-like"/>
    <property type="match status" value="1"/>
</dbReference>
<sequence length="370" mass="40708">MFPMTPRVIAEIHLTHLYANLLALSRHAASSHVLLPVKANAYGHSAALVVQHTSDWKLIWGYAVASPEEALEIMPLTRKPVLLLTPPAWEEAAQLARQGVRLTLSSLEELLYLPAGSRIHLKVNTGMNRLGMRPEDVVRVAQTAQHRGVIVEGIFSHFASADAQDNQSARRQLELFKEVKSSLEHAGMNGLIYHMSNSAGIEAFGHEAAFNLIRPGIAAYGFTTRPETGLPLKPVMRLMARIGYLHTMQAGEKVSYGELWTAERDTLVATLQIGYADGYPRSATGHALARHGSEWREIIGRICMDQCMMEVTGLQVQVGDYVEVMGFDAVTATQLAPHANTIEYEVLTGINARRVHHQAISATEQVQVSP</sequence>